<organism evidence="2 3">
    <name type="scientific">Phaseolus vulgaris</name>
    <name type="common">Kidney bean</name>
    <name type="synonym">French bean</name>
    <dbReference type="NCBI Taxonomy" id="3885"/>
    <lineage>
        <taxon>Eukaryota</taxon>
        <taxon>Viridiplantae</taxon>
        <taxon>Streptophyta</taxon>
        <taxon>Embryophyta</taxon>
        <taxon>Tracheophyta</taxon>
        <taxon>Spermatophyta</taxon>
        <taxon>Magnoliopsida</taxon>
        <taxon>eudicotyledons</taxon>
        <taxon>Gunneridae</taxon>
        <taxon>Pentapetalae</taxon>
        <taxon>rosids</taxon>
        <taxon>fabids</taxon>
        <taxon>Fabales</taxon>
        <taxon>Fabaceae</taxon>
        <taxon>Papilionoideae</taxon>
        <taxon>50 kb inversion clade</taxon>
        <taxon>NPAAA clade</taxon>
        <taxon>indigoferoid/millettioid clade</taxon>
        <taxon>Phaseoleae</taxon>
        <taxon>Phaseolus</taxon>
    </lineage>
</organism>
<evidence type="ECO:0000313" key="2">
    <source>
        <dbReference type="EMBL" id="ESW13951.1"/>
    </source>
</evidence>
<feature type="domain" description="Neprosin PEP catalytic" evidence="1">
    <location>
        <begin position="14"/>
        <end position="264"/>
    </location>
</feature>
<dbReference type="AlphaFoldDB" id="V7BBV3"/>
<accession>V7BBV3</accession>
<dbReference type="OrthoDB" id="1858978at2759"/>
<evidence type="ECO:0000259" key="1">
    <source>
        <dbReference type="PROSITE" id="PS52045"/>
    </source>
</evidence>
<keyword evidence="3" id="KW-1185">Reference proteome</keyword>
<dbReference type="Pfam" id="PF03080">
    <property type="entry name" value="Neprosin"/>
    <property type="match status" value="1"/>
</dbReference>
<dbReference type="eggNOG" id="ENOG502SKYX">
    <property type="taxonomic scope" value="Eukaryota"/>
</dbReference>
<dbReference type="STRING" id="3885.V7BBV3"/>
<reference evidence="3" key="1">
    <citation type="journal article" date="2014" name="Nat. Genet.">
        <title>A reference genome for common bean and genome-wide analysis of dual domestications.</title>
        <authorList>
            <person name="Schmutz J."/>
            <person name="McClean P.E."/>
            <person name="Mamidi S."/>
            <person name="Wu G.A."/>
            <person name="Cannon S.B."/>
            <person name="Grimwood J."/>
            <person name="Jenkins J."/>
            <person name="Shu S."/>
            <person name="Song Q."/>
            <person name="Chavarro C."/>
            <person name="Torres-Torres M."/>
            <person name="Geffroy V."/>
            <person name="Moghaddam S.M."/>
            <person name="Gao D."/>
            <person name="Abernathy B."/>
            <person name="Barry K."/>
            <person name="Blair M."/>
            <person name="Brick M.A."/>
            <person name="Chovatia M."/>
            <person name="Gepts P."/>
            <person name="Goodstein D.M."/>
            <person name="Gonzales M."/>
            <person name="Hellsten U."/>
            <person name="Hyten D.L."/>
            <person name="Jia G."/>
            <person name="Kelly J.D."/>
            <person name="Kudrna D."/>
            <person name="Lee R."/>
            <person name="Richard M.M."/>
            <person name="Miklas P.N."/>
            <person name="Osorno J.M."/>
            <person name="Rodrigues J."/>
            <person name="Thareau V."/>
            <person name="Urrea C.A."/>
            <person name="Wang M."/>
            <person name="Yu Y."/>
            <person name="Zhang M."/>
            <person name="Wing R.A."/>
            <person name="Cregan P.B."/>
            <person name="Rokhsar D.S."/>
            <person name="Jackson S.A."/>
        </authorList>
    </citation>
    <scope>NUCLEOTIDE SEQUENCE [LARGE SCALE GENOMIC DNA]</scope>
    <source>
        <strain evidence="3">cv. G19833</strain>
    </source>
</reference>
<dbReference type="PANTHER" id="PTHR31589">
    <property type="entry name" value="PROTEIN, PUTATIVE (DUF239)-RELATED-RELATED"/>
    <property type="match status" value="1"/>
</dbReference>
<name>V7BBV3_PHAVU</name>
<dbReference type="Gramene" id="ESW13951">
    <property type="protein sequence ID" value="ESW13951"/>
    <property type="gene ID" value="PHAVU_008G240300g"/>
</dbReference>
<sequence>TKFGYIVDCIDIYKQPAFDHPLLKNHKLQRKPSFRNLFEKTNVMNSSTKSIFGLEKDECPRGTVPIRRTTKDNLIQSKLLSNNHILVQDLPGVHSDNYKKTGCFNLYCSGFVQTNSNKYFGARLEKTSIYNGLMMETTISITKDLKGNWWINYLGENIGYFPSKLFSNMTSVDQVGWGGRTSTPPHTPSPQMGSGYFPDENFRHACYFRNISFQNDSRTDYGPRYYHTNTLKDNPNCFGVDYYENIGKQFGYSLQFGGLGGNCGN</sequence>
<dbReference type="InterPro" id="IPR025521">
    <property type="entry name" value="Neprosin_propep"/>
</dbReference>
<feature type="non-terminal residue" evidence="2">
    <location>
        <position position="1"/>
    </location>
</feature>
<proteinExistence type="predicted"/>
<dbReference type="Pfam" id="PF14365">
    <property type="entry name" value="Neprosin_AP"/>
    <property type="match status" value="1"/>
</dbReference>
<gene>
    <name evidence="2" type="ORF">PHAVU_008G240300g</name>
</gene>
<dbReference type="EMBL" id="CM002295">
    <property type="protein sequence ID" value="ESW13951.1"/>
    <property type="molecule type" value="Genomic_DNA"/>
</dbReference>
<dbReference type="InterPro" id="IPR053168">
    <property type="entry name" value="Glutamic_endopeptidase"/>
</dbReference>
<dbReference type="OMA" id="SALWINI"/>
<dbReference type="InterPro" id="IPR004314">
    <property type="entry name" value="Neprosin"/>
</dbReference>
<evidence type="ECO:0000313" key="3">
    <source>
        <dbReference type="Proteomes" id="UP000000226"/>
    </source>
</evidence>
<dbReference type="Proteomes" id="UP000000226">
    <property type="component" value="Chromosome 8"/>
</dbReference>
<protein>
    <recommendedName>
        <fullName evidence="1">Neprosin PEP catalytic domain-containing protein</fullName>
    </recommendedName>
</protein>
<dbReference type="PROSITE" id="PS52045">
    <property type="entry name" value="NEPROSIN_PEP_CD"/>
    <property type="match status" value="1"/>
</dbReference>
<dbReference type="SMR" id="V7BBV3"/>
<dbReference type="PANTHER" id="PTHR31589:SF223">
    <property type="entry name" value="PROTEIN, PUTATIVE (DUF239)-RELATED"/>
    <property type="match status" value="1"/>
</dbReference>